<dbReference type="Proteomes" id="UP001501594">
    <property type="component" value="Unassembled WGS sequence"/>
</dbReference>
<comment type="caution">
    <text evidence="3">The sequence shown here is derived from an EMBL/GenBank/DDBJ whole genome shotgun (WGS) entry which is preliminary data.</text>
</comment>
<feature type="region of interest" description="Disordered" evidence="1">
    <location>
        <begin position="15"/>
        <end position="34"/>
    </location>
</feature>
<feature type="transmembrane region" description="Helical" evidence="2">
    <location>
        <begin position="51"/>
        <end position="75"/>
    </location>
</feature>
<evidence type="ECO:0000256" key="1">
    <source>
        <dbReference type="SAM" id="MobiDB-lite"/>
    </source>
</evidence>
<feature type="compositionally biased region" description="Basic and acidic residues" evidence="1">
    <location>
        <begin position="170"/>
        <end position="179"/>
    </location>
</feature>
<dbReference type="RefSeq" id="WP_344793157.1">
    <property type="nucleotide sequence ID" value="NZ_BAABAU010000001.1"/>
</dbReference>
<reference evidence="4" key="1">
    <citation type="journal article" date="2019" name="Int. J. Syst. Evol. Microbiol.">
        <title>The Global Catalogue of Microorganisms (GCM) 10K type strain sequencing project: providing services to taxonomists for standard genome sequencing and annotation.</title>
        <authorList>
            <consortium name="The Broad Institute Genomics Platform"/>
            <consortium name="The Broad Institute Genome Sequencing Center for Infectious Disease"/>
            <person name="Wu L."/>
            <person name="Ma J."/>
        </authorList>
    </citation>
    <scope>NUCLEOTIDE SEQUENCE [LARGE SCALE GENOMIC DNA]</scope>
    <source>
        <strain evidence="4">JCM 17442</strain>
    </source>
</reference>
<evidence type="ECO:0000256" key="2">
    <source>
        <dbReference type="SAM" id="Phobius"/>
    </source>
</evidence>
<keyword evidence="4" id="KW-1185">Reference proteome</keyword>
<sequence length="213" mass="22234">MTNLATLPTRLSGDDVEDDLLGSDLPGGSRPRRGPIEIVTSRVQRQARPRILYALIATAALFVLLLTQLGVSIALSKGAYQISSLQDTQTSLSRTQEKYSEKLQVLSSPQNIANNATALGMVRNQNPVYLDLSTQRVFGTPTPAAPDKATSGDLIPNSLLKGVPVVTKPQTKDAAKDASAKAAAASGATGAAETQTGAAKVPSSNQLAAPETR</sequence>
<evidence type="ECO:0000313" key="3">
    <source>
        <dbReference type="EMBL" id="GAA4264566.1"/>
    </source>
</evidence>
<evidence type="ECO:0000313" key="4">
    <source>
        <dbReference type="Proteomes" id="UP001501594"/>
    </source>
</evidence>
<keyword evidence="2" id="KW-0812">Transmembrane</keyword>
<name>A0ABP8DXG1_9MICO</name>
<feature type="compositionally biased region" description="Low complexity" evidence="1">
    <location>
        <begin position="180"/>
        <end position="200"/>
    </location>
</feature>
<organism evidence="3 4">
    <name type="scientific">Frondihabitans peucedani</name>
    <dbReference type="NCBI Taxonomy" id="598626"/>
    <lineage>
        <taxon>Bacteria</taxon>
        <taxon>Bacillati</taxon>
        <taxon>Actinomycetota</taxon>
        <taxon>Actinomycetes</taxon>
        <taxon>Micrococcales</taxon>
        <taxon>Microbacteriaceae</taxon>
        <taxon>Frondihabitans</taxon>
    </lineage>
</organism>
<keyword evidence="2" id="KW-1133">Transmembrane helix</keyword>
<keyword evidence="2" id="KW-0472">Membrane</keyword>
<evidence type="ECO:0008006" key="5">
    <source>
        <dbReference type="Google" id="ProtNLM"/>
    </source>
</evidence>
<feature type="region of interest" description="Disordered" evidence="1">
    <location>
        <begin position="168"/>
        <end position="213"/>
    </location>
</feature>
<proteinExistence type="predicted"/>
<protein>
    <recommendedName>
        <fullName evidence="5">Cell division protein FtsL</fullName>
    </recommendedName>
</protein>
<accession>A0ABP8DXG1</accession>
<gene>
    <name evidence="3" type="ORF">GCM10022256_01780</name>
</gene>
<dbReference type="EMBL" id="BAABAU010000001">
    <property type="protein sequence ID" value="GAA4264566.1"/>
    <property type="molecule type" value="Genomic_DNA"/>
</dbReference>